<evidence type="ECO:0000313" key="3">
    <source>
        <dbReference type="Proteomes" id="UP001239994"/>
    </source>
</evidence>
<name>A0AAD9DQP2_9TELE</name>
<dbReference type="PANTHER" id="PTHR15512">
    <property type="entry name" value="TERF1-INTERACTING NUCLEAR FACTOR 2"/>
    <property type="match status" value="1"/>
</dbReference>
<feature type="domain" description="TERF1-interacting nuclear factor 2 N-terminal" evidence="1">
    <location>
        <begin position="27"/>
        <end position="100"/>
    </location>
</feature>
<dbReference type="EMBL" id="JAROKS010000021">
    <property type="protein sequence ID" value="KAK1790516.1"/>
    <property type="molecule type" value="Genomic_DNA"/>
</dbReference>
<dbReference type="GO" id="GO:1904356">
    <property type="term" value="P:regulation of telomere maintenance via telomere lengthening"/>
    <property type="evidence" value="ECO:0007669"/>
    <property type="project" value="TreeGrafter"/>
</dbReference>
<organism evidence="2 3">
    <name type="scientific">Electrophorus voltai</name>
    <dbReference type="NCBI Taxonomy" id="2609070"/>
    <lineage>
        <taxon>Eukaryota</taxon>
        <taxon>Metazoa</taxon>
        <taxon>Chordata</taxon>
        <taxon>Craniata</taxon>
        <taxon>Vertebrata</taxon>
        <taxon>Euteleostomi</taxon>
        <taxon>Actinopterygii</taxon>
        <taxon>Neopterygii</taxon>
        <taxon>Teleostei</taxon>
        <taxon>Ostariophysi</taxon>
        <taxon>Gymnotiformes</taxon>
        <taxon>Gymnotoidei</taxon>
        <taxon>Gymnotidae</taxon>
        <taxon>Electrophorus</taxon>
    </lineage>
</organism>
<sequence>MQVPEDGAAMFLRYVVPPMRLISAAIWKLIEQEDVPNYGILEEFVSWMAHAVPDILNYRQRIQLTMGLRARLVLELCGMERPADPDIVQPHLKRIQTLLALHNELERRAMY</sequence>
<dbReference type="GO" id="GO:0016233">
    <property type="term" value="P:telomere capping"/>
    <property type="evidence" value="ECO:0007669"/>
    <property type="project" value="InterPro"/>
</dbReference>
<accession>A0AAD9DQP2</accession>
<gene>
    <name evidence="2" type="ORF">P4O66_014398</name>
</gene>
<dbReference type="Pfam" id="PF14973">
    <property type="entry name" value="TINF2_N"/>
    <property type="match status" value="1"/>
</dbReference>
<protein>
    <recommendedName>
        <fullName evidence="1">TERF1-interacting nuclear factor 2 N-terminal domain-containing protein</fullName>
    </recommendedName>
</protein>
<keyword evidence="3" id="KW-1185">Reference proteome</keyword>
<dbReference type="InterPro" id="IPR029400">
    <property type="entry name" value="TINF2_N"/>
</dbReference>
<dbReference type="GO" id="GO:0042162">
    <property type="term" value="F:telomeric DNA binding"/>
    <property type="evidence" value="ECO:0007669"/>
    <property type="project" value="TreeGrafter"/>
</dbReference>
<dbReference type="AlphaFoldDB" id="A0AAD9DQP2"/>
<comment type="caution">
    <text evidence="2">The sequence shown here is derived from an EMBL/GenBank/DDBJ whole genome shotgun (WGS) entry which is preliminary data.</text>
</comment>
<dbReference type="GO" id="GO:0070187">
    <property type="term" value="C:shelterin complex"/>
    <property type="evidence" value="ECO:0007669"/>
    <property type="project" value="InterPro"/>
</dbReference>
<proteinExistence type="predicted"/>
<evidence type="ECO:0000313" key="2">
    <source>
        <dbReference type="EMBL" id="KAK1790516.1"/>
    </source>
</evidence>
<dbReference type="Proteomes" id="UP001239994">
    <property type="component" value="Unassembled WGS sequence"/>
</dbReference>
<reference evidence="2" key="1">
    <citation type="submission" date="2023-03" db="EMBL/GenBank/DDBJ databases">
        <title>Electrophorus voltai genome.</title>
        <authorList>
            <person name="Bian C."/>
        </authorList>
    </citation>
    <scope>NUCLEOTIDE SEQUENCE</scope>
    <source>
        <strain evidence="2">CB-2022</strain>
        <tissue evidence="2">Muscle</tissue>
    </source>
</reference>
<evidence type="ECO:0000259" key="1">
    <source>
        <dbReference type="Pfam" id="PF14973"/>
    </source>
</evidence>
<dbReference type="InterPro" id="IPR039098">
    <property type="entry name" value="TINF2"/>
</dbReference>
<dbReference type="PANTHER" id="PTHR15512:SF2">
    <property type="match status" value="1"/>
</dbReference>